<organism evidence="6 7">
    <name type="scientific">Roseibium aggregatum</name>
    <dbReference type="NCBI Taxonomy" id="187304"/>
    <lineage>
        <taxon>Bacteria</taxon>
        <taxon>Pseudomonadati</taxon>
        <taxon>Pseudomonadota</taxon>
        <taxon>Alphaproteobacteria</taxon>
        <taxon>Hyphomicrobiales</taxon>
        <taxon>Stappiaceae</taxon>
        <taxon>Roseibium</taxon>
    </lineage>
</organism>
<dbReference type="RefSeq" id="WP_207138048.1">
    <property type="nucleotide sequence ID" value="NZ_JAEKJZ010000001.1"/>
</dbReference>
<evidence type="ECO:0000313" key="7">
    <source>
        <dbReference type="Proteomes" id="UP000664096"/>
    </source>
</evidence>
<feature type="domain" description="HTH tetR-type" evidence="5">
    <location>
        <begin position="5"/>
        <end position="65"/>
    </location>
</feature>
<dbReference type="InterPro" id="IPR001647">
    <property type="entry name" value="HTH_TetR"/>
</dbReference>
<dbReference type="SUPFAM" id="SSF48498">
    <property type="entry name" value="Tetracyclin repressor-like, C-terminal domain"/>
    <property type="match status" value="1"/>
</dbReference>
<name>A0A939EA00_9HYPH</name>
<dbReference type="PANTHER" id="PTHR47506">
    <property type="entry name" value="TRANSCRIPTIONAL REGULATORY PROTEIN"/>
    <property type="match status" value="1"/>
</dbReference>
<dbReference type="SUPFAM" id="SSF46689">
    <property type="entry name" value="Homeodomain-like"/>
    <property type="match status" value="1"/>
</dbReference>
<keyword evidence="2 4" id="KW-0238">DNA-binding</keyword>
<accession>A0A939EA00</accession>
<keyword evidence="1" id="KW-0805">Transcription regulation</keyword>
<evidence type="ECO:0000256" key="3">
    <source>
        <dbReference type="ARBA" id="ARBA00023163"/>
    </source>
</evidence>
<evidence type="ECO:0000256" key="4">
    <source>
        <dbReference type="PROSITE-ProRule" id="PRU00335"/>
    </source>
</evidence>
<dbReference type="InterPro" id="IPR009057">
    <property type="entry name" value="Homeodomain-like_sf"/>
</dbReference>
<dbReference type="PROSITE" id="PS50977">
    <property type="entry name" value="HTH_TETR_2"/>
    <property type="match status" value="1"/>
</dbReference>
<feature type="DNA-binding region" description="H-T-H motif" evidence="4">
    <location>
        <begin position="28"/>
        <end position="47"/>
    </location>
</feature>
<evidence type="ECO:0000259" key="5">
    <source>
        <dbReference type="PROSITE" id="PS50977"/>
    </source>
</evidence>
<dbReference type="Pfam" id="PF00440">
    <property type="entry name" value="TetR_N"/>
    <property type="match status" value="1"/>
</dbReference>
<evidence type="ECO:0000313" key="6">
    <source>
        <dbReference type="EMBL" id="MBN9668797.1"/>
    </source>
</evidence>
<protein>
    <submittedName>
        <fullName evidence="6">TetR/AcrR family transcriptional regulator</fullName>
    </submittedName>
</protein>
<dbReference type="AlphaFoldDB" id="A0A939EA00"/>
<dbReference type="PRINTS" id="PR00455">
    <property type="entry name" value="HTHTETR"/>
</dbReference>
<evidence type="ECO:0000256" key="2">
    <source>
        <dbReference type="ARBA" id="ARBA00023125"/>
    </source>
</evidence>
<dbReference type="Proteomes" id="UP000664096">
    <property type="component" value="Unassembled WGS sequence"/>
</dbReference>
<proteinExistence type="predicted"/>
<comment type="caution">
    <text evidence="6">The sequence shown here is derived from an EMBL/GenBank/DDBJ whole genome shotgun (WGS) entry which is preliminary data.</text>
</comment>
<dbReference type="Gene3D" id="1.10.357.10">
    <property type="entry name" value="Tetracycline Repressor, domain 2"/>
    <property type="match status" value="1"/>
</dbReference>
<sequence length="213" mass="24055">MDRNTGARKRIIEAARNAVLEKGFGATSIEELCAEVKITKSGFFYHFKDKGELARALLEEYIEEEERLFDRLFDQGKELADDPLQAFLTSLKLLARMVEDLPAGHPGCLVATYCYQERLFDRQVRELNRKAVLSWRARFRAALDEIAERYPPKEEIDLDALADMVSTILEGGIVMSKALAVPSVLPQQVLLFRNMMRAMFLPDAQLSRAAAGA</sequence>
<dbReference type="GO" id="GO:0003677">
    <property type="term" value="F:DNA binding"/>
    <property type="evidence" value="ECO:0007669"/>
    <property type="project" value="UniProtKB-UniRule"/>
</dbReference>
<dbReference type="InterPro" id="IPR036271">
    <property type="entry name" value="Tet_transcr_reg_TetR-rel_C_sf"/>
</dbReference>
<gene>
    <name evidence="6" type="ORF">JF539_00520</name>
</gene>
<dbReference type="PANTHER" id="PTHR47506:SF1">
    <property type="entry name" value="HTH-TYPE TRANSCRIPTIONAL REGULATOR YJDC"/>
    <property type="match status" value="1"/>
</dbReference>
<dbReference type="EMBL" id="JAEKJZ010000001">
    <property type="protein sequence ID" value="MBN9668797.1"/>
    <property type="molecule type" value="Genomic_DNA"/>
</dbReference>
<reference evidence="6" key="1">
    <citation type="submission" date="2020-12" db="EMBL/GenBank/DDBJ databases">
        <title>Oil enriched cultivation method for isolating marine PHA-producing bacteria.</title>
        <authorList>
            <person name="Zheng W."/>
            <person name="Yu S."/>
            <person name="Huang Y."/>
        </authorList>
    </citation>
    <scope>NUCLEOTIDE SEQUENCE</scope>
    <source>
        <strain evidence="6">SY-2-12</strain>
    </source>
</reference>
<evidence type="ECO:0000256" key="1">
    <source>
        <dbReference type="ARBA" id="ARBA00023015"/>
    </source>
</evidence>
<keyword evidence="3" id="KW-0804">Transcription</keyword>